<organism evidence="3 4">
    <name type="scientific">Sedimentisphaera cyanobacteriorum</name>
    <dbReference type="NCBI Taxonomy" id="1940790"/>
    <lineage>
        <taxon>Bacteria</taxon>
        <taxon>Pseudomonadati</taxon>
        <taxon>Planctomycetota</taxon>
        <taxon>Phycisphaerae</taxon>
        <taxon>Sedimentisphaerales</taxon>
        <taxon>Sedimentisphaeraceae</taxon>
        <taxon>Sedimentisphaera</taxon>
    </lineage>
</organism>
<evidence type="ECO:0000256" key="1">
    <source>
        <dbReference type="SAM" id="MobiDB-lite"/>
    </source>
</evidence>
<keyword evidence="2" id="KW-1133">Transmembrane helix</keyword>
<evidence type="ECO:0000313" key="4">
    <source>
        <dbReference type="Proteomes" id="UP000188273"/>
    </source>
</evidence>
<keyword evidence="4" id="KW-1185">Reference proteome</keyword>
<gene>
    <name evidence="3" type="ORF">L21SP3_00101</name>
</gene>
<evidence type="ECO:0000313" key="3">
    <source>
        <dbReference type="EMBL" id="AQQ08325.1"/>
    </source>
</evidence>
<name>A0A1Q2HM37_9BACT</name>
<keyword evidence="2" id="KW-0472">Membrane</keyword>
<evidence type="ECO:0000256" key="2">
    <source>
        <dbReference type="SAM" id="Phobius"/>
    </source>
</evidence>
<dbReference type="Proteomes" id="UP000188273">
    <property type="component" value="Chromosome"/>
</dbReference>
<dbReference type="KEGG" id="pbu:L21SP3_00101"/>
<reference evidence="4" key="1">
    <citation type="submission" date="2017-02" db="EMBL/GenBank/DDBJ databases">
        <title>Comparative genomics and description of representatives of a novel lineage of planctomycetes thriving in anoxic sediments.</title>
        <authorList>
            <person name="Spring S."/>
            <person name="Bunk B."/>
            <person name="Sproer C."/>
            <person name="Klenk H.-P."/>
        </authorList>
    </citation>
    <scope>NUCLEOTIDE SEQUENCE [LARGE SCALE GENOMIC DNA]</scope>
    <source>
        <strain evidence="4">L21-RPul-D3</strain>
    </source>
</reference>
<sequence>MDFFRFLQTIMFCICIAGGFLFLSLSYAAPEIELYFQNRQTLIESEKMIEKLREKKFICQSQMEMLKRDPKLLQVFHDKMFIIYKKASPYPQPSEQDSRKAEMIIKELGDIKTADKSGLEWLRFANKGENRKLLFVCGTAMIVTALTFLGGFNPQSSQDTNSRENISSEYEEELEK</sequence>
<feature type="transmembrane region" description="Helical" evidence="2">
    <location>
        <begin position="133"/>
        <end position="152"/>
    </location>
</feature>
<dbReference type="EMBL" id="CP019633">
    <property type="protein sequence ID" value="AQQ08325.1"/>
    <property type="molecule type" value="Genomic_DNA"/>
</dbReference>
<feature type="transmembrane region" description="Helical" evidence="2">
    <location>
        <begin position="6"/>
        <end position="29"/>
    </location>
</feature>
<dbReference type="AlphaFoldDB" id="A0A1Q2HM37"/>
<accession>A0A1Q2HM37</accession>
<proteinExistence type="predicted"/>
<keyword evidence="2" id="KW-0812">Transmembrane</keyword>
<protein>
    <submittedName>
        <fullName evidence="3">Uncharacterized protein</fullName>
    </submittedName>
</protein>
<feature type="region of interest" description="Disordered" evidence="1">
    <location>
        <begin position="154"/>
        <end position="176"/>
    </location>
</feature>